<organism evidence="2">
    <name type="scientific">marine sediment metagenome</name>
    <dbReference type="NCBI Taxonomy" id="412755"/>
    <lineage>
        <taxon>unclassified sequences</taxon>
        <taxon>metagenomes</taxon>
        <taxon>ecological metagenomes</taxon>
    </lineage>
</organism>
<accession>X1JDX3</accession>
<dbReference type="InterPro" id="IPR050194">
    <property type="entry name" value="Glycosyltransferase_grp1"/>
</dbReference>
<gene>
    <name evidence="2" type="ORF">S03H2_67451</name>
</gene>
<evidence type="ECO:0000313" key="2">
    <source>
        <dbReference type="EMBL" id="GAH76519.1"/>
    </source>
</evidence>
<name>X1JDX3_9ZZZZ</name>
<dbReference type="Pfam" id="PF00534">
    <property type="entry name" value="Glycos_transf_1"/>
    <property type="match status" value="1"/>
</dbReference>
<protein>
    <recommendedName>
        <fullName evidence="1">Glycosyl transferase family 1 domain-containing protein</fullName>
    </recommendedName>
</protein>
<proteinExistence type="predicted"/>
<dbReference type="GO" id="GO:0016758">
    <property type="term" value="F:hexosyltransferase activity"/>
    <property type="evidence" value="ECO:0007669"/>
    <property type="project" value="TreeGrafter"/>
</dbReference>
<dbReference type="InterPro" id="IPR001296">
    <property type="entry name" value="Glyco_trans_1"/>
</dbReference>
<dbReference type="AlphaFoldDB" id="X1JDX3"/>
<sequence length="122" mass="13811">MIAGAVTRDFQLFFKDLPNELKNHIIDLGLIDDQSKINAFSICDIFVLPSLDDAFGIVYLEAWLFKKPVIGVLEGNVAGLIDDNTNGFLVPFRDIKNLSFKIEILLKDKNKRDEFGQKGHEK</sequence>
<dbReference type="SUPFAM" id="SSF53756">
    <property type="entry name" value="UDP-Glycosyltransferase/glycogen phosphorylase"/>
    <property type="match status" value="1"/>
</dbReference>
<feature type="non-terminal residue" evidence="2">
    <location>
        <position position="122"/>
    </location>
</feature>
<reference evidence="2" key="1">
    <citation type="journal article" date="2014" name="Front. Microbiol.">
        <title>High frequency of phylogenetically diverse reductive dehalogenase-homologous genes in deep subseafloor sedimentary metagenomes.</title>
        <authorList>
            <person name="Kawai M."/>
            <person name="Futagami T."/>
            <person name="Toyoda A."/>
            <person name="Takaki Y."/>
            <person name="Nishi S."/>
            <person name="Hori S."/>
            <person name="Arai W."/>
            <person name="Tsubouchi T."/>
            <person name="Morono Y."/>
            <person name="Uchiyama I."/>
            <person name="Ito T."/>
            <person name="Fujiyama A."/>
            <person name="Inagaki F."/>
            <person name="Takami H."/>
        </authorList>
    </citation>
    <scope>NUCLEOTIDE SEQUENCE</scope>
    <source>
        <strain evidence="2">Expedition CK06-06</strain>
    </source>
</reference>
<dbReference type="CDD" id="cd03801">
    <property type="entry name" value="GT4_PimA-like"/>
    <property type="match status" value="1"/>
</dbReference>
<comment type="caution">
    <text evidence="2">The sequence shown here is derived from an EMBL/GenBank/DDBJ whole genome shotgun (WGS) entry which is preliminary data.</text>
</comment>
<dbReference type="Gene3D" id="3.40.50.2000">
    <property type="entry name" value="Glycogen Phosphorylase B"/>
    <property type="match status" value="1"/>
</dbReference>
<dbReference type="EMBL" id="BARU01044164">
    <property type="protein sequence ID" value="GAH76519.1"/>
    <property type="molecule type" value="Genomic_DNA"/>
</dbReference>
<dbReference type="PANTHER" id="PTHR45947">
    <property type="entry name" value="SULFOQUINOVOSYL TRANSFERASE SQD2"/>
    <property type="match status" value="1"/>
</dbReference>
<dbReference type="PANTHER" id="PTHR45947:SF3">
    <property type="entry name" value="SULFOQUINOVOSYL TRANSFERASE SQD2"/>
    <property type="match status" value="1"/>
</dbReference>
<evidence type="ECO:0000259" key="1">
    <source>
        <dbReference type="Pfam" id="PF00534"/>
    </source>
</evidence>
<feature type="domain" description="Glycosyl transferase family 1" evidence="1">
    <location>
        <begin position="2"/>
        <end position="121"/>
    </location>
</feature>